<evidence type="ECO:0000256" key="1">
    <source>
        <dbReference type="SAM" id="Coils"/>
    </source>
</evidence>
<dbReference type="Proteomes" id="UP000187209">
    <property type="component" value="Unassembled WGS sequence"/>
</dbReference>
<keyword evidence="1" id="KW-0175">Coiled coil</keyword>
<dbReference type="PANTHER" id="PTHR35381">
    <property type="entry name" value="EF-HAND DOMAIN-CONTAINING PROTEIN"/>
    <property type="match status" value="1"/>
</dbReference>
<dbReference type="PANTHER" id="PTHR35381:SF1">
    <property type="entry name" value="EF-HAND DOMAIN-CONTAINING PROTEIN"/>
    <property type="match status" value="1"/>
</dbReference>
<accession>A0A1R2C9B8</accession>
<name>A0A1R2C9B8_9CILI</name>
<feature type="coiled-coil region" evidence="1">
    <location>
        <begin position="187"/>
        <end position="248"/>
    </location>
</feature>
<gene>
    <name evidence="2" type="ORF">SteCoe_13076</name>
</gene>
<dbReference type="OrthoDB" id="296414at2759"/>
<organism evidence="2 3">
    <name type="scientific">Stentor coeruleus</name>
    <dbReference type="NCBI Taxonomy" id="5963"/>
    <lineage>
        <taxon>Eukaryota</taxon>
        <taxon>Sar</taxon>
        <taxon>Alveolata</taxon>
        <taxon>Ciliophora</taxon>
        <taxon>Postciliodesmatophora</taxon>
        <taxon>Heterotrichea</taxon>
        <taxon>Heterotrichida</taxon>
        <taxon>Stentoridae</taxon>
        <taxon>Stentor</taxon>
    </lineage>
</organism>
<dbReference type="EMBL" id="MPUH01000232">
    <property type="protein sequence ID" value="OMJ85597.1"/>
    <property type="molecule type" value="Genomic_DNA"/>
</dbReference>
<evidence type="ECO:0008006" key="4">
    <source>
        <dbReference type="Google" id="ProtNLM"/>
    </source>
</evidence>
<keyword evidence="3" id="KW-1185">Reference proteome</keyword>
<comment type="caution">
    <text evidence="2">The sequence shown here is derived from an EMBL/GenBank/DDBJ whole genome shotgun (WGS) entry which is preliminary data.</text>
</comment>
<proteinExistence type="predicted"/>
<dbReference type="AlphaFoldDB" id="A0A1R2C9B8"/>
<reference evidence="2 3" key="1">
    <citation type="submission" date="2016-11" db="EMBL/GenBank/DDBJ databases">
        <title>The macronuclear genome of Stentor coeruleus: a giant cell with tiny introns.</title>
        <authorList>
            <person name="Slabodnick M."/>
            <person name="Ruby J.G."/>
            <person name="Reiff S.B."/>
            <person name="Swart E.C."/>
            <person name="Gosai S."/>
            <person name="Prabakaran S."/>
            <person name="Witkowska E."/>
            <person name="Larue G.E."/>
            <person name="Fisher S."/>
            <person name="Freeman R.M."/>
            <person name="Gunawardena J."/>
            <person name="Chu W."/>
            <person name="Stover N.A."/>
            <person name="Gregory B.D."/>
            <person name="Nowacki M."/>
            <person name="Derisi J."/>
            <person name="Roy S.W."/>
            <person name="Marshall W.F."/>
            <person name="Sood P."/>
        </authorList>
    </citation>
    <scope>NUCLEOTIDE SEQUENCE [LARGE SCALE GENOMIC DNA]</scope>
    <source>
        <strain evidence="2">WM001</strain>
    </source>
</reference>
<evidence type="ECO:0000313" key="2">
    <source>
        <dbReference type="EMBL" id="OMJ85597.1"/>
    </source>
</evidence>
<sequence>MASRRNDRGYEILNITVDIGGGKQDRIIVYDNDEPGIVARDFAIKHNLSTKLESALTHNIYELIRDINKDQLLLSNSFSSKADLSGNDFKNYGEKLYVKGLKHKEQVEANKQLLKMQIEREVAQKTSFKPVINENSRKIAKNAQTRSSADMHHVPQILENEYTFTPKINEKSTKLAGTSTNRVKELYEEAKLKKQRIQSMYDHAKKTEFPFKPHVLTHGDPSTPSEVIDRLVNSKQNYDEYIQELRKKYEVTRDPETGQAFFYPNLGKSYKMQRTQENVWDSLYKQQKKVPEAPEDYPYMPVNLESKARSDKILLKIKIDRFSEVFQQLNPDVNGLISFKNIGMNDVDPIILKIITPLLAELEELDQPLNFEEFVDSMENLLKTLSQGEKDVFLTKPKRKGEDLEMIVKRTGSQCDFTNLYQRHVEQRNMTSAKLEIEREKKKILELEGCTFHPQTTKYPNRLLK</sequence>
<protein>
    <recommendedName>
        <fullName evidence="4">EF-hand domain-containing protein</fullName>
    </recommendedName>
</protein>
<evidence type="ECO:0000313" key="3">
    <source>
        <dbReference type="Proteomes" id="UP000187209"/>
    </source>
</evidence>